<gene>
    <name evidence="1" type="ORF">ACFFGY_07000</name>
</gene>
<dbReference type="RefSeq" id="WP_377043728.1">
    <property type="nucleotide sequence ID" value="NZ_JBHLUN010000005.1"/>
</dbReference>
<dbReference type="EMBL" id="JBHLUN010000005">
    <property type="protein sequence ID" value="MFC0407993.1"/>
    <property type="molecule type" value="Genomic_DNA"/>
</dbReference>
<organism evidence="1 2">
    <name type="scientific">Roseomonas elaeocarpi</name>
    <dbReference type="NCBI Taxonomy" id="907779"/>
    <lineage>
        <taxon>Bacteria</taxon>
        <taxon>Pseudomonadati</taxon>
        <taxon>Pseudomonadota</taxon>
        <taxon>Alphaproteobacteria</taxon>
        <taxon>Acetobacterales</taxon>
        <taxon>Roseomonadaceae</taxon>
        <taxon>Roseomonas</taxon>
    </lineage>
</organism>
<sequence length="101" mass="10475">MAFTSASFTPLVRQGQFTLWNYNTTDSRAAVLALNYFSSVSGSVKAGDVIILHASDGLSFLPVRDTAVVGNGLVLDTSVAPLSFSRLAAASFGVTTTAALT</sequence>
<name>A0ABV6JQJ4_9PROT</name>
<reference evidence="1 2" key="1">
    <citation type="submission" date="2024-09" db="EMBL/GenBank/DDBJ databases">
        <authorList>
            <person name="Sun Q."/>
            <person name="Mori K."/>
        </authorList>
    </citation>
    <scope>NUCLEOTIDE SEQUENCE [LARGE SCALE GENOMIC DNA]</scope>
    <source>
        <strain evidence="1 2">TBRC 5777</strain>
    </source>
</reference>
<proteinExistence type="predicted"/>
<protein>
    <submittedName>
        <fullName evidence="1">Uncharacterized protein</fullName>
    </submittedName>
</protein>
<dbReference type="Proteomes" id="UP001589865">
    <property type="component" value="Unassembled WGS sequence"/>
</dbReference>
<accession>A0ABV6JQJ4</accession>
<evidence type="ECO:0000313" key="1">
    <source>
        <dbReference type="EMBL" id="MFC0407993.1"/>
    </source>
</evidence>
<comment type="caution">
    <text evidence="1">The sequence shown here is derived from an EMBL/GenBank/DDBJ whole genome shotgun (WGS) entry which is preliminary data.</text>
</comment>
<keyword evidence="2" id="KW-1185">Reference proteome</keyword>
<evidence type="ECO:0000313" key="2">
    <source>
        <dbReference type="Proteomes" id="UP001589865"/>
    </source>
</evidence>